<dbReference type="PANTHER" id="PTHR11545">
    <property type="entry name" value="RIBOSOMAL PROTEIN L13"/>
    <property type="match status" value="1"/>
</dbReference>
<dbReference type="Pfam" id="PF00572">
    <property type="entry name" value="Ribosomal_L13"/>
    <property type="match status" value="1"/>
</dbReference>
<dbReference type="GO" id="GO:0017148">
    <property type="term" value="P:negative regulation of translation"/>
    <property type="evidence" value="ECO:0007669"/>
    <property type="project" value="TreeGrafter"/>
</dbReference>
<evidence type="ECO:0000256" key="5">
    <source>
        <dbReference type="RuleBase" id="RU003877"/>
    </source>
</evidence>
<evidence type="ECO:0000256" key="4">
    <source>
        <dbReference type="HAMAP-Rule" id="MF_01366"/>
    </source>
</evidence>
<dbReference type="PROSITE" id="PS00783">
    <property type="entry name" value="RIBOSOMAL_L13"/>
    <property type="match status" value="1"/>
</dbReference>
<dbReference type="NCBIfam" id="TIGR01066">
    <property type="entry name" value="rplM_bact"/>
    <property type="match status" value="1"/>
</dbReference>
<dbReference type="InterPro" id="IPR036899">
    <property type="entry name" value="Ribosomal_uL13_sf"/>
</dbReference>
<evidence type="ECO:0000256" key="1">
    <source>
        <dbReference type="ARBA" id="ARBA00006227"/>
    </source>
</evidence>
<organism evidence="8 9">
    <name type="scientific">Engelhardtia mirabilis</name>
    <dbReference type="NCBI Taxonomy" id="2528011"/>
    <lineage>
        <taxon>Bacteria</taxon>
        <taxon>Pseudomonadati</taxon>
        <taxon>Planctomycetota</taxon>
        <taxon>Planctomycetia</taxon>
        <taxon>Planctomycetia incertae sedis</taxon>
        <taxon>Engelhardtia</taxon>
    </lineage>
</organism>
<keyword evidence="2 4" id="KW-0689">Ribosomal protein</keyword>
<gene>
    <name evidence="4 6 8" type="primary">rplM</name>
    <name evidence="8" type="ORF">Pla133_20650</name>
</gene>
<dbReference type="HAMAP" id="MF_01366">
    <property type="entry name" value="Ribosomal_uL13"/>
    <property type="match status" value="1"/>
</dbReference>
<dbReference type="InterPro" id="IPR005823">
    <property type="entry name" value="Ribosomal_uL13_bac-type"/>
</dbReference>
<dbReference type="GO" id="GO:0003729">
    <property type="term" value="F:mRNA binding"/>
    <property type="evidence" value="ECO:0007669"/>
    <property type="project" value="TreeGrafter"/>
</dbReference>
<accession>A0A518BJ45</accession>
<dbReference type="Proteomes" id="UP000316921">
    <property type="component" value="Chromosome"/>
</dbReference>
<dbReference type="GO" id="GO:0022625">
    <property type="term" value="C:cytosolic large ribosomal subunit"/>
    <property type="evidence" value="ECO:0007669"/>
    <property type="project" value="TreeGrafter"/>
</dbReference>
<dbReference type="PIRSF" id="PIRSF002181">
    <property type="entry name" value="Ribosomal_L13"/>
    <property type="match status" value="1"/>
</dbReference>
<keyword evidence="9" id="KW-1185">Reference proteome</keyword>
<evidence type="ECO:0000256" key="2">
    <source>
        <dbReference type="ARBA" id="ARBA00022980"/>
    </source>
</evidence>
<dbReference type="SUPFAM" id="SSF52161">
    <property type="entry name" value="Ribosomal protein L13"/>
    <property type="match status" value="1"/>
</dbReference>
<dbReference type="GO" id="GO:0006412">
    <property type="term" value="P:translation"/>
    <property type="evidence" value="ECO:0007669"/>
    <property type="project" value="UniProtKB-UniRule"/>
</dbReference>
<evidence type="ECO:0000256" key="3">
    <source>
        <dbReference type="ARBA" id="ARBA00023274"/>
    </source>
</evidence>
<comment type="similarity">
    <text evidence="1 4 5">Belongs to the universal ribosomal protein uL13 family.</text>
</comment>
<keyword evidence="3 4" id="KW-0687">Ribonucleoprotein</keyword>
<feature type="region of interest" description="Disordered" evidence="7">
    <location>
        <begin position="127"/>
        <end position="146"/>
    </location>
</feature>
<evidence type="ECO:0000313" key="9">
    <source>
        <dbReference type="Proteomes" id="UP000316921"/>
    </source>
</evidence>
<dbReference type="InterPro" id="IPR005822">
    <property type="entry name" value="Ribosomal_uL13"/>
</dbReference>
<evidence type="ECO:0000256" key="7">
    <source>
        <dbReference type="SAM" id="MobiDB-lite"/>
    </source>
</evidence>
<dbReference type="InterPro" id="IPR023563">
    <property type="entry name" value="Ribosomal_uL13_CS"/>
</dbReference>
<comment type="function">
    <text evidence="4 6">This protein is one of the early assembly proteins of the 50S ribosomal subunit, although it is not seen to bind rRNA by itself. It is important during the early stages of 50S assembly.</text>
</comment>
<evidence type="ECO:0000256" key="6">
    <source>
        <dbReference type="RuleBase" id="RU003878"/>
    </source>
</evidence>
<protein>
    <recommendedName>
        <fullName evidence="4">Large ribosomal subunit protein uL13</fullName>
    </recommendedName>
</protein>
<dbReference type="PANTHER" id="PTHR11545:SF2">
    <property type="entry name" value="LARGE RIBOSOMAL SUBUNIT PROTEIN UL13M"/>
    <property type="match status" value="1"/>
</dbReference>
<name>A0A518BJ45_9BACT</name>
<sequence length="146" mass="16340">MKSTHVRAADIQERWYVFDASTQPLGRMSAKIATLLMGKDQPTYTPSELCGAHVVVINAAKAQVSGKKDDQKTYNFYSGYPGGLKELSLETMRERRPADIVTLAVRRMLPKNRLGRQMLKHLKVYSGNDHPHTAQQPVPYEAPSQG</sequence>
<dbReference type="EMBL" id="CP036287">
    <property type="protein sequence ID" value="QDU66988.1"/>
    <property type="molecule type" value="Genomic_DNA"/>
</dbReference>
<evidence type="ECO:0000313" key="8">
    <source>
        <dbReference type="EMBL" id="QDU66988.1"/>
    </source>
</evidence>
<dbReference type="Gene3D" id="3.90.1180.10">
    <property type="entry name" value="Ribosomal protein L13"/>
    <property type="match status" value="1"/>
</dbReference>
<reference evidence="8 9" key="1">
    <citation type="submission" date="2019-02" db="EMBL/GenBank/DDBJ databases">
        <title>Deep-cultivation of Planctomycetes and their phenomic and genomic characterization uncovers novel biology.</title>
        <authorList>
            <person name="Wiegand S."/>
            <person name="Jogler M."/>
            <person name="Boedeker C."/>
            <person name="Pinto D."/>
            <person name="Vollmers J."/>
            <person name="Rivas-Marin E."/>
            <person name="Kohn T."/>
            <person name="Peeters S.H."/>
            <person name="Heuer A."/>
            <person name="Rast P."/>
            <person name="Oberbeckmann S."/>
            <person name="Bunk B."/>
            <person name="Jeske O."/>
            <person name="Meyerdierks A."/>
            <person name="Storesund J.E."/>
            <person name="Kallscheuer N."/>
            <person name="Luecker S."/>
            <person name="Lage O.M."/>
            <person name="Pohl T."/>
            <person name="Merkel B.J."/>
            <person name="Hornburger P."/>
            <person name="Mueller R.-W."/>
            <person name="Bruemmer F."/>
            <person name="Labrenz M."/>
            <person name="Spormann A.M."/>
            <person name="Op den Camp H."/>
            <person name="Overmann J."/>
            <person name="Amann R."/>
            <person name="Jetten M.S.M."/>
            <person name="Mascher T."/>
            <person name="Medema M.H."/>
            <person name="Devos D.P."/>
            <person name="Kaster A.-K."/>
            <person name="Ovreas L."/>
            <person name="Rohde M."/>
            <person name="Galperin M.Y."/>
            <person name="Jogler C."/>
        </authorList>
    </citation>
    <scope>NUCLEOTIDE SEQUENCE [LARGE SCALE GENOMIC DNA]</scope>
    <source>
        <strain evidence="8 9">Pla133</strain>
    </source>
</reference>
<dbReference type="GO" id="GO:0003735">
    <property type="term" value="F:structural constituent of ribosome"/>
    <property type="evidence" value="ECO:0007669"/>
    <property type="project" value="InterPro"/>
</dbReference>
<dbReference type="RefSeq" id="WP_145064782.1">
    <property type="nucleotide sequence ID" value="NZ_CP036287.1"/>
</dbReference>
<comment type="subunit">
    <text evidence="4">Part of the 50S ribosomal subunit.</text>
</comment>
<dbReference type="AlphaFoldDB" id="A0A518BJ45"/>
<proteinExistence type="inferred from homology"/>
<dbReference type="CDD" id="cd00392">
    <property type="entry name" value="Ribosomal_L13"/>
    <property type="match status" value="1"/>
</dbReference>
<dbReference type="KEGG" id="pbap:Pla133_20650"/>